<proteinExistence type="inferred from homology"/>
<dbReference type="OrthoDB" id="255290at2"/>
<evidence type="ECO:0000256" key="1">
    <source>
        <dbReference type="ARBA" id="ARBA00008857"/>
    </source>
</evidence>
<dbReference type="SUPFAM" id="SSF56349">
    <property type="entry name" value="DNA breaking-rejoining enzymes"/>
    <property type="match status" value="1"/>
</dbReference>
<dbReference type="InterPro" id="IPR002104">
    <property type="entry name" value="Integrase_catalytic"/>
</dbReference>
<dbReference type="InterPro" id="IPR010998">
    <property type="entry name" value="Integrase_recombinase_N"/>
</dbReference>
<comment type="similarity">
    <text evidence="1">Belongs to the 'phage' integrase family.</text>
</comment>
<accession>A0A2S8GN91</accession>
<evidence type="ECO:0000259" key="7">
    <source>
        <dbReference type="PROSITE" id="PS51900"/>
    </source>
</evidence>
<dbReference type="InterPro" id="IPR011010">
    <property type="entry name" value="DNA_brk_join_enz"/>
</dbReference>
<dbReference type="PROSITE" id="PS51900">
    <property type="entry name" value="CB"/>
    <property type="match status" value="1"/>
</dbReference>
<feature type="domain" description="Tyr recombinase" evidence="6">
    <location>
        <begin position="147"/>
        <end position="324"/>
    </location>
</feature>
<name>A0A2S8GN91_9BACT</name>
<evidence type="ECO:0000313" key="8">
    <source>
        <dbReference type="EMBL" id="PQO45494.1"/>
    </source>
</evidence>
<gene>
    <name evidence="8" type="ORF">C5Y93_13675</name>
</gene>
<dbReference type="AlphaFoldDB" id="A0A2S8GN91"/>
<keyword evidence="4" id="KW-0233">DNA recombination</keyword>
<protein>
    <recommendedName>
        <fullName evidence="10">Integrase</fullName>
    </recommendedName>
</protein>
<feature type="domain" description="Core-binding (CB)" evidence="7">
    <location>
        <begin position="53"/>
        <end position="133"/>
    </location>
</feature>
<dbReference type="GO" id="GO:0006310">
    <property type="term" value="P:DNA recombination"/>
    <property type="evidence" value="ECO:0007669"/>
    <property type="project" value="UniProtKB-KW"/>
</dbReference>
<dbReference type="EMBL" id="PUHZ01000014">
    <property type="protein sequence ID" value="PQO45494.1"/>
    <property type="molecule type" value="Genomic_DNA"/>
</dbReference>
<dbReference type="Gene3D" id="1.10.443.10">
    <property type="entry name" value="Intergrase catalytic core"/>
    <property type="match status" value="1"/>
</dbReference>
<evidence type="ECO:0000256" key="5">
    <source>
        <dbReference type="PROSITE-ProRule" id="PRU01248"/>
    </source>
</evidence>
<sequence length="329" mass="38193">MPRPNKIWYRKDRKTYFVTIDGKLYNLGKDKRAAEKAYHTLMLEGPAPPVERISAAELMDRFLIWCRENRAKRTYEWYLQYLQDFLDSLANQENEASRVRPLHLNEWVAKKGWSKSSTRGALIAIQRAFNWGAKQGYIDRSPLQQVEKPRATRRDNCPSPVEIQELIQASQDNFRDVLVFACETGARPQEISAIEKRHFDGGKIIFPKEESKGKRSARVIHLTKQALAIVIRRIENCSKFIFTNKNGNRWTAYAMNCQMSRIAKKTGKKFALYDLRHAFATRMLESGLDHITVSKLMGHADATMLARVYQHIGEQNDFLQQQLNRVSEK</sequence>
<dbReference type="CDD" id="cd00796">
    <property type="entry name" value="INT_Rci_Hp1_C"/>
    <property type="match status" value="1"/>
</dbReference>
<dbReference type="InterPro" id="IPR044068">
    <property type="entry name" value="CB"/>
</dbReference>
<dbReference type="Gene3D" id="1.10.150.130">
    <property type="match status" value="1"/>
</dbReference>
<keyword evidence="2" id="KW-0229">DNA integration</keyword>
<dbReference type="Pfam" id="PF00589">
    <property type="entry name" value="Phage_integrase"/>
    <property type="match status" value="1"/>
</dbReference>
<keyword evidence="3 5" id="KW-0238">DNA-binding</keyword>
<evidence type="ECO:0008006" key="10">
    <source>
        <dbReference type="Google" id="ProtNLM"/>
    </source>
</evidence>
<dbReference type="PROSITE" id="PS51898">
    <property type="entry name" value="TYR_RECOMBINASE"/>
    <property type="match status" value="1"/>
</dbReference>
<dbReference type="GO" id="GO:0015074">
    <property type="term" value="P:DNA integration"/>
    <property type="evidence" value="ECO:0007669"/>
    <property type="project" value="UniProtKB-KW"/>
</dbReference>
<dbReference type="GO" id="GO:0003677">
    <property type="term" value="F:DNA binding"/>
    <property type="evidence" value="ECO:0007669"/>
    <property type="project" value="UniProtKB-UniRule"/>
</dbReference>
<dbReference type="PANTHER" id="PTHR30349">
    <property type="entry name" value="PHAGE INTEGRASE-RELATED"/>
    <property type="match status" value="1"/>
</dbReference>
<dbReference type="InterPro" id="IPR050090">
    <property type="entry name" value="Tyrosine_recombinase_XerCD"/>
</dbReference>
<evidence type="ECO:0000256" key="4">
    <source>
        <dbReference type="ARBA" id="ARBA00023172"/>
    </source>
</evidence>
<comment type="caution">
    <text evidence="8">The sequence shown here is derived from an EMBL/GenBank/DDBJ whole genome shotgun (WGS) entry which is preliminary data.</text>
</comment>
<evidence type="ECO:0000259" key="6">
    <source>
        <dbReference type="PROSITE" id="PS51898"/>
    </source>
</evidence>
<evidence type="ECO:0000256" key="2">
    <source>
        <dbReference type="ARBA" id="ARBA00022908"/>
    </source>
</evidence>
<dbReference type="Proteomes" id="UP000237819">
    <property type="component" value="Unassembled WGS sequence"/>
</dbReference>
<evidence type="ECO:0000313" key="9">
    <source>
        <dbReference type="Proteomes" id="UP000237819"/>
    </source>
</evidence>
<dbReference type="RefSeq" id="WP_105335985.1">
    <property type="nucleotide sequence ID" value="NZ_PUHZ01000014.1"/>
</dbReference>
<organism evidence="8 9">
    <name type="scientific">Blastopirellula marina</name>
    <dbReference type="NCBI Taxonomy" id="124"/>
    <lineage>
        <taxon>Bacteria</taxon>
        <taxon>Pseudomonadati</taxon>
        <taxon>Planctomycetota</taxon>
        <taxon>Planctomycetia</taxon>
        <taxon>Pirellulales</taxon>
        <taxon>Pirellulaceae</taxon>
        <taxon>Blastopirellula</taxon>
    </lineage>
</organism>
<evidence type="ECO:0000256" key="3">
    <source>
        <dbReference type="ARBA" id="ARBA00023125"/>
    </source>
</evidence>
<dbReference type="PANTHER" id="PTHR30349:SF41">
    <property type="entry name" value="INTEGRASE_RECOMBINASE PROTEIN MJ0367-RELATED"/>
    <property type="match status" value="1"/>
</dbReference>
<reference evidence="8 9" key="1">
    <citation type="submission" date="2018-02" db="EMBL/GenBank/DDBJ databases">
        <title>Comparative genomes isolates from brazilian mangrove.</title>
        <authorList>
            <person name="Araujo J.E."/>
            <person name="Taketani R.G."/>
            <person name="Silva M.C.P."/>
            <person name="Loureco M.V."/>
            <person name="Andreote F.D."/>
        </authorList>
    </citation>
    <scope>NUCLEOTIDE SEQUENCE [LARGE SCALE GENOMIC DNA]</scope>
    <source>
        <strain evidence="8 9">Nap-Phe MGV</strain>
    </source>
</reference>
<dbReference type="InterPro" id="IPR013762">
    <property type="entry name" value="Integrase-like_cat_sf"/>
</dbReference>